<proteinExistence type="predicted"/>
<evidence type="ECO:0000313" key="1">
    <source>
        <dbReference type="EMBL" id="GAA3212187.1"/>
    </source>
</evidence>
<dbReference type="SUPFAM" id="SSF51905">
    <property type="entry name" value="FAD/NAD(P)-binding domain"/>
    <property type="match status" value="1"/>
</dbReference>
<name>A0ABP6Q9C2_9ACTN</name>
<dbReference type="Gene3D" id="3.50.50.60">
    <property type="entry name" value="FAD/NAD(P)-binding domain"/>
    <property type="match status" value="1"/>
</dbReference>
<gene>
    <name evidence="1" type="ORF">GCM10010468_31390</name>
</gene>
<comment type="caution">
    <text evidence="1">The sequence shown here is derived from an EMBL/GenBank/DDBJ whole genome shotgun (WGS) entry which is preliminary data.</text>
</comment>
<dbReference type="PRINTS" id="PR00411">
    <property type="entry name" value="PNDRDTASEI"/>
</dbReference>
<dbReference type="Proteomes" id="UP001501237">
    <property type="component" value="Unassembled WGS sequence"/>
</dbReference>
<keyword evidence="2" id="KW-1185">Reference proteome</keyword>
<reference evidence="2" key="1">
    <citation type="journal article" date="2019" name="Int. J. Syst. Evol. Microbiol.">
        <title>The Global Catalogue of Microorganisms (GCM) 10K type strain sequencing project: providing services to taxonomists for standard genome sequencing and annotation.</title>
        <authorList>
            <consortium name="The Broad Institute Genomics Platform"/>
            <consortium name="The Broad Institute Genome Sequencing Center for Infectious Disease"/>
            <person name="Wu L."/>
            <person name="Ma J."/>
        </authorList>
    </citation>
    <scope>NUCLEOTIDE SEQUENCE [LARGE SCALE GENOMIC DNA]</scope>
    <source>
        <strain evidence="2">JCM 9377</strain>
    </source>
</reference>
<protein>
    <submittedName>
        <fullName evidence="1">NAD(P)/FAD-dependent oxidoreductase</fullName>
    </submittedName>
</protein>
<dbReference type="Pfam" id="PF13450">
    <property type="entry name" value="NAD_binding_8"/>
    <property type="match status" value="1"/>
</dbReference>
<dbReference type="InterPro" id="IPR036188">
    <property type="entry name" value="FAD/NAD-bd_sf"/>
</dbReference>
<evidence type="ECO:0000313" key="2">
    <source>
        <dbReference type="Proteomes" id="UP001501237"/>
    </source>
</evidence>
<sequence>MSDAIVVGSGPNGLAAAVELARNGLDVTVLEAAEEIGGGTRSAELTVPGVLHDVCSGVHPMGIGSPYLKGLGLDRHGLEWALPEIDIAHPLDDGTAVAVRSLKETAAGLGADGRTWERLFGPLAAGFDRLAEDVMGPILRVPSHPVRLAGFGLRALPPATVLARALRTPRARALFAGVAAHHYAPLSAPASSAIGALMIGAVHRVGWPVPVGGSRMISRSLASLLAEHGGKIETGVRVGSLDELGRARTIILDLAPRDVVRLAGDRLPAAVRRSYLRYRHGPAAYKLDLAVQGGVPWRDEACRKAVTLHLGGTIEEIADAERRMWRGEMPERPFVLVAQQYLADPSRSAGDVHPIYAYAHVPAGYAGDGTEAILRQIERFAPGVRERIVGMAATPPAAFAEHNANYLGGDILTGANTLRQIVLRPRPALNPYATGVPGVFLCSAATPPGAGVHGMGGYHAARAALRAR</sequence>
<dbReference type="RefSeq" id="WP_344828626.1">
    <property type="nucleotide sequence ID" value="NZ_BAAAUV010000007.1"/>
</dbReference>
<dbReference type="PANTHER" id="PTHR10668">
    <property type="entry name" value="PHYTOENE DEHYDROGENASE"/>
    <property type="match status" value="1"/>
</dbReference>
<accession>A0ABP6Q9C2</accession>
<dbReference type="PANTHER" id="PTHR10668:SF105">
    <property type="entry name" value="DEHYDROGENASE-RELATED"/>
    <property type="match status" value="1"/>
</dbReference>
<organism evidence="1 2">
    <name type="scientific">Actinocorallia longicatena</name>
    <dbReference type="NCBI Taxonomy" id="111803"/>
    <lineage>
        <taxon>Bacteria</taxon>
        <taxon>Bacillati</taxon>
        <taxon>Actinomycetota</taxon>
        <taxon>Actinomycetes</taxon>
        <taxon>Streptosporangiales</taxon>
        <taxon>Thermomonosporaceae</taxon>
        <taxon>Actinocorallia</taxon>
    </lineage>
</organism>
<dbReference type="EMBL" id="BAAAUV010000007">
    <property type="protein sequence ID" value="GAA3212187.1"/>
    <property type="molecule type" value="Genomic_DNA"/>
</dbReference>